<dbReference type="InterPro" id="IPR019455">
    <property type="entry name" value="Acetolactate_synth_ssu_C"/>
</dbReference>
<dbReference type="Pfam" id="PF10369">
    <property type="entry name" value="ALS_ss_C"/>
    <property type="match status" value="1"/>
</dbReference>
<evidence type="ECO:0000313" key="4">
    <source>
        <dbReference type="EMBL" id="BDD09889.1"/>
    </source>
</evidence>
<dbReference type="Gene3D" id="3.30.70.1150">
    <property type="entry name" value="ACT-like. Chain A, domain 2"/>
    <property type="match status" value="1"/>
</dbReference>
<comment type="similarity">
    <text evidence="1">Belongs to the acetolactate synthase small subunit family.</text>
</comment>
<comment type="subunit">
    <text evidence="1">Dimer of large and small chains.</text>
</comment>
<feature type="domain" description="Acetolactate synthase small subunit C-terminal" evidence="2">
    <location>
        <begin position="86"/>
        <end position="158"/>
    </location>
</feature>
<comment type="pathway">
    <text evidence="1">Amino-acid biosynthesis; L-isoleucine biosynthesis; L-isoleucine from 2-oxobutanoate: step 1/4.</text>
</comment>
<dbReference type="InterPro" id="IPR004789">
    <property type="entry name" value="Acetalactate_synth_ssu"/>
</dbReference>
<dbReference type="InterPro" id="IPR039557">
    <property type="entry name" value="AHAS_ACT"/>
</dbReference>
<dbReference type="PANTHER" id="PTHR30239:SF0">
    <property type="entry name" value="ACETOLACTATE SYNTHASE SMALL SUBUNIT 1, CHLOROPLASTIC"/>
    <property type="match status" value="1"/>
</dbReference>
<dbReference type="KEGG" id="fax:FUAX_23210"/>
<dbReference type="CDD" id="cd04878">
    <property type="entry name" value="ACT_AHAS"/>
    <property type="match status" value="1"/>
</dbReference>
<dbReference type="AlphaFoldDB" id="A0AAU9D5V3"/>
<evidence type="ECO:0000259" key="2">
    <source>
        <dbReference type="Pfam" id="PF10369"/>
    </source>
</evidence>
<evidence type="ECO:0000259" key="3">
    <source>
        <dbReference type="Pfam" id="PF22629"/>
    </source>
</evidence>
<evidence type="ECO:0000256" key="1">
    <source>
        <dbReference type="RuleBase" id="RU368092"/>
    </source>
</evidence>
<dbReference type="InterPro" id="IPR045865">
    <property type="entry name" value="ACT-like_dom_sf"/>
</dbReference>
<dbReference type="GO" id="GO:0003984">
    <property type="term" value="F:acetolactate synthase activity"/>
    <property type="evidence" value="ECO:0007669"/>
    <property type="project" value="UniProtKB-UniRule"/>
</dbReference>
<dbReference type="Gene3D" id="3.30.70.260">
    <property type="match status" value="1"/>
</dbReference>
<gene>
    <name evidence="4" type="primary">ilvH</name>
    <name evidence="4" type="ORF">FUAX_23210</name>
</gene>
<dbReference type="InterPro" id="IPR054480">
    <property type="entry name" value="AHAS_small-like_ACT"/>
</dbReference>
<comment type="pathway">
    <text evidence="1">Amino-acid biosynthesis; L-valine biosynthesis; L-valine from pyruvate: step 1/4.</text>
</comment>
<dbReference type="GO" id="GO:0009097">
    <property type="term" value="P:isoleucine biosynthetic process"/>
    <property type="evidence" value="ECO:0007669"/>
    <property type="project" value="UniProtKB-UniRule"/>
</dbReference>
<keyword evidence="1" id="KW-0808">Transferase</keyword>
<dbReference type="PANTHER" id="PTHR30239">
    <property type="entry name" value="ACETOLACTATE SYNTHASE SMALL SUBUNIT"/>
    <property type="match status" value="1"/>
</dbReference>
<dbReference type="GO" id="GO:0005829">
    <property type="term" value="C:cytosol"/>
    <property type="evidence" value="ECO:0007669"/>
    <property type="project" value="TreeGrafter"/>
</dbReference>
<dbReference type="EC" id="2.2.1.6" evidence="1"/>
<organism evidence="4 5">
    <name type="scientific">Fulvitalea axinellae</name>
    <dbReference type="NCBI Taxonomy" id="1182444"/>
    <lineage>
        <taxon>Bacteria</taxon>
        <taxon>Pseudomonadati</taxon>
        <taxon>Bacteroidota</taxon>
        <taxon>Cytophagia</taxon>
        <taxon>Cytophagales</taxon>
        <taxon>Persicobacteraceae</taxon>
        <taxon>Fulvitalea</taxon>
    </lineage>
</organism>
<feature type="domain" description="Acetolactate synthase small subunit-like ACT" evidence="3">
    <location>
        <begin position="8"/>
        <end position="74"/>
    </location>
</feature>
<comment type="catalytic activity">
    <reaction evidence="1">
        <text>2 pyruvate + H(+) = (2S)-2-acetolactate + CO2</text>
        <dbReference type="Rhea" id="RHEA:25249"/>
        <dbReference type="ChEBI" id="CHEBI:15361"/>
        <dbReference type="ChEBI" id="CHEBI:15378"/>
        <dbReference type="ChEBI" id="CHEBI:16526"/>
        <dbReference type="ChEBI" id="CHEBI:58476"/>
        <dbReference type="EC" id="2.2.1.6"/>
    </reaction>
</comment>
<name>A0AAU9D5V3_9BACT</name>
<reference evidence="4 5" key="1">
    <citation type="submission" date="2021-12" db="EMBL/GenBank/DDBJ databases">
        <title>Genome sequencing of bacteria with rrn-lacking chromosome and rrn-plasmid.</title>
        <authorList>
            <person name="Anda M."/>
            <person name="Iwasaki W."/>
        </authorList>
    </citation>
    <scope>NUCLEOTIDE SEQUENCE [LARGE SCALE GENOMIC DNA]</scope>
    <source>
        <strain evidence="4 5">DSM 100852</strain>
    </source>
</reference>
<dbReference type="NCBIfam" id="TIGR00119">
    <property type="entry name" value="acolac_sm"/>
    <property type="match status" value="1"/>
</dbReference>
<proteinExistence type="inferred from homology"/>
<comment type="function">
    <text evidence="1">Catalyzes the conversion of 2 pyruvate molecules into acetolactate in the first common step of the biosynthetic pathway of the branched-amino acids such as leucine, isoleucine, and valine.</text>
</comment>
<evidence type="ECO:0000313" key="5">
    <source>
        <dbReference type="Proteomes" id="UP001348817"/>
    </source>
</evidence>
<dbReference type="Pfam" id="PF22629">
    <property type="entry name" value="ACT_AHAS_ss"/>
    <property type="match status" value="1"/>
</dbReference>
<dbReference type="GO" id="GO:1990610">
    <property type="term" value="F:acetolactate synthase regulator activity"/>
    <property type="evidence" value="ECO:0007669"/>
    <property type="project" value="UniProtKB-UniRule"/>
</dbReference>
<dbReference type="InterPro" id="IPR027271">
    <property type="entry name" value="Acetolactate_synth/TF_NikR_C"/>
</dbReference>
<keyword evidence="1" id="KW-0100">Branched-chain amino acid biosynthesis</keyword>
<keyword evidence="1" id="KW-0028">Amino-acid biosynthesis</keyword>
<protein>
    <recommendedName>
        <fullName evidence="1">Acetolactate synthase small subunit</fullName>
        <shortName evidence="1">AHAS</shortName>
        <shortName evidence="1">ALS</shortName>
        <ecNumber evidence="1">2.2.1.6</ecNumber>
    </recommendedName>
    <alternativeName>
        <fullName evidence="1">Acetohydroxy-acid synthase small subunit</fullName>
    </alternativeName>
</protein>
<dbReference type="SUPFAM" id="SSF55021">
    <property type="entry name" value="ACT-like"/>
    <property type="match status" value="2"/>
</dbReference>
<dbReference type="RefSeq" id="WP_338391474.1">
    <property type="nucleotide sequence ID" value="NZ_AP025314.1"/>
</dbReference>
<keyword evidence="5" id="KW-1185">Reference proteome</keyword>
<dbReference type="Proteomes" id="UP001348817">
    <property type="component" value="Chromosome"/>
</dbReference>
<accession>A0AAU9D5V3</accession>
<dbReference type="EMBL" id="AP025314">
    <property type="protein sequence ID" value="BDD09889.1"/>
    <property type="molecule type" value="Genomic_DNA"/>
</dbReference>
<sequence>MNRQFTITIFSENHSGLLNRITIIFTRRKMNIESITTAKSEIPGIHRYNIVVEATQDQVEKVVGQIDKQVEVIRAYLSQDDEIIHREVALYKVLNRPGAREKLEKVVDSHGAKIIRDEKDYFAVELCSREGEIDILLKDLQPFGVCEFARSGRVAVTKAMDHMNDYLLALEDECSC</sequence>
<dbReference type="GO" id="GO:0009099">
    <property type="term" value="P:L-valine biosynthetic process"/>
    <property type="evidence" value="ECO:0007669"/>
    <property type="project" value="UniProtKB-UniRule"/>
</dbReference>